<accession>A0A367WRJ8</accession>
<evidence type="ECO:0000256" key="1">
    <source>
        <dbReference type="SAM" id="Coils"/>
    </source>
</evidence>
<comment type="caution">
    <text evidence="3">The sequence shown here is derived from an EMBL/GenBank/DDBJ whole genome shotgun (WGS) entry which is preliminary data.</text>
</comment>
<reference evidence="3 4" key="1">
    <citation type="submission" date="2014-07" db="EMBL/GenBank/DDBJ databases">
        <title>Draft genome sequence of Thalassospira profundimaris PR54-5.</title>
        <authorList>
            <person name="Lai Q."/>
            <person name="Shao Z."/>
        </authorList>
    </citation>
    <scope>NUCLEOTIDE SEQUENCE [LARGE SCALE GENOMIC DNA]</scope>
    <source>
        <strain evidence="3 4">PR54-5</strain>
    </source>
</reference>
<dbReference type="AlphaFoldDB" id="A0A367WRJ8"/>
<proteinExistence type="predicted"/>
<feature type="region of interest" description="Disordered" evidence="2">
    <location>
        <begin position="194"/>
        <end position="224"/>
    </location>
</feature>
<evidence type="ECO:0000256" key="2">
    <source>
        <dbReference type="SAM" id="MobiDB-lite"/>
    </source>
</evidence>
<sequence length="224" mass="25781">MPSWVETKTEIIHFSMNQNNSGNGNFFWNTNLEELNTELDRILRNNYDKHFQIVGCVPLTTGVAHHHAEWKFQSNSEGSYGGAGYGYGWGLSNISGAIVFLQKVEQLSQDEFDRRSEERRLADRISSLKSELEELNNNLSSVVSTKKRLAWSQSARIEELPGLKTRYQIGGETFFLKKKAERYLADSQVSYEKSQQKENELLHRQTGLKDQLKRLESESNEKDV</sequence>
<feature type="compositionally biased region" description="Basic and acidic residues" evidence="2">
    <location>
        <begin position="210"/>
        <end position="224"/>
    </location>
</feature>
<keyword evidence="1" id="KW-0175">Coiled coil</keyword>
<dbReference type="EMBL" id="JPWI01000015">
    <property type="protein sequence ID" value="RCK43181.1"/>
    <property type="molecule type" value="Genomic_DNA"/>
</dbReference>
<protein>
    <submittedName>
        <fullName evidence="3">Uncharacterized protein</fullName>
    </submittedName>
</protein>
<dbReference type="Proteomes" id="UP000252255">
    <property type="component" value="Unassembled WGS sequence"/>
</dbReference>
<organism evidence="3 4">
    <name type="scientific">Thalassospira profundimaris</name>
    <dbReference type="NCBI Taxonomy" id="502049"/>
    <lineage>
        <taxon>Bacteria</taxon>
        <taxon>Pseudomonadati</taxon>
        <taxon>Pseudomonadota</taxon>
        <taxon>Alphaproteobacteria</taxon>
        <taxon>Rhodospirillales</taxon>
        <taxon>Thalassospiraceae</taxon>
        <taxon>Thalassospira</taxon>
    </lineage>
</organism>
<feature type="compositionally biased region" description="Basic and acidic residues" evidence="2">
    <location>
        <begin position="194"/>
        <end position="203"/>
    </location>
</feature>
<gene>
    <name evidence="3" type="ORF">TH30_19355</name>
</gene>
<name>A0A367WRJ8_9PROT</name>
<evidence type="ECO:0000313" key="3">
    <source>
        <dbReference type="EMBL" id="RCK43181.1"/>
    </source>
</evidence>
<evidence type="ECO:0000313" key="4">
    <source>
        <dbReference type="Proteomes" id="UP000252255"/>
    </source>
</evidence>
<feature type="coiled-coil region" evidence="1">
    <location>
        <begin position="118"/>
        <end position="145"/>
    </location>
</feature>
<dbReference type="RefSeq" id="WP_114099646.1">
    <property type="nucleotide sequence ID" value="NZ_JPWI01000015.1"/>
</dbReference>